<name>A0ABY1Q6J0_9BURK</name>
<dbReference type="Pfam" id="PF12399">
    <property type="entry name" value="BCA_ABC_TP_C"/>
    <property type="match status" value="1"/>
</dbReference>
<dbReference type="InterPro" id="IPR027417">
    <property type="entry name" value="P-loop_NTPase"/>
</dbReference>
<comment type="caution">
    <text evidence="6">The sequence shown here is derived from an EMBL/GenBank/DDBJ whole genome shotgun (WGS) entry which is preliminary data.</text>
</comment>
<keyword evidence="4 6" id="KW-0067">ATP-binding</keyword>
<dbReference type="PANTHER" id="PTHR45772">
    <property type="entry name" value="CONSERVED COMPONENT OF ABC TRANSPORTER FOR NATURAL AMINO ACIDS-RELATED"/>
    <property type="match status" value="1"/>
</dbReference>
<protein>
    <submittedName>
        <fullName evidence="6">Amino acid/amide ABC transporter ATP-binding protein 1, HAAT family</fullName>
    </submittedName>
</protein>
<dbReference type="InterPro" id="IPR032823">
    <property type="entry name" value="BCA_ABC_TP_C"/>
</dbReference>
<keyword evidence="2" id="KW-1003">Cell membrane</keyword>
<evidence type="ECO:0000313" key="6">
    <source>
        <dbReference type="EMBL" id="SMP61316.1"/>
    </source>
</evidence>
<evidence type="ECO:0000256" key="3">
    <source>
        <dbReference type="ARBA" id="ARBA00022741"/>
    </source>
</evidence>
<proteinExistence type="predicted"/>
<evidence type="ECO:0000256" key="2">
    <source>
        <dbReference type="ARBA" id="ARBA00022475"/>
    </source>
</evidence>
<feature type="domain" description="ABC transporter" evidence="5">
    <location>
        <begin position="7"/>
        <end position="247"/>
    </location>
</feature>
<dbReference type="InterPro" id="IPR051120">
    <property type="entry name" value="ABC_AA/LPS_Transport"/>
</dbReference>
<reference evidence="6 7" key="1">
    <citation type="submission" date="2017-05" db="EMBL/GenBank/DDBJ databases">
        <authorList>
            <person name="Varghese N."/>
            <person name="Submissions S."/>
        </authorList>
    </citation>
    <scope>NUCLEOTIDE SEQUENCE [LARGE SCALE GENOMIC DNA]</scope>
    <source>
        <strain evidence="6 7">DSM 26001</strain>
    </source>
</reference>
<dbReference type="Pfam" id="PF00005">
    <property type="entry name" value="ABC_tran"/>
    <property type="match status" value="1"/>
</dbReference>
<dbReference type="InterPro" id="IPR003439">
    <property type="entry name" value="ABC_transporter-like_ATP-bd"/>
</dbReference>
<evidence type="ECO:0000256" key="4">
    <source>
        <dbReference type="ARBA" id="ARBA00022840"/>
    </source>
</evidence>
<keyword evidence="1" id="KW-0813">Transport</keyword>
<sequence>MASETILDVAGVSIQYGVIRVVNGVSLALRSGERHALLGTNGAGKTSLFNGIAGEVPLAAGRISFRGREISGLKAYQRARLGIARTFQTSLSFGDRSVRENMRVSLLGNGSPRIGIRPWSRMPAMERRVDDALQAFGLMEVSAQPVGELSYGQQREIELCMALIGKPDLLLLDEPAAGMSPQARKELVRRLEALPRDITMLFVEHDMDVALRLADRVTVMRDGEIVATGTPDAIRANPVVKEIYLGKSH</sequence>
<dbReference type="PANTHER" id="PTHR45772:SF7">
    <property type="entry name" value="AMINO ACID ABC TRANSPORTER ATP-BINDING PROTEIN"/>
    <property type="match status" value="1"/>
</dbReference>
<evidence type="ECO:0000313" key="7">
    <source>
        <dbReference type="Proteomes" id="UP001158049"/>
    </source>
</evidence>
<dbReference type="Gene3D" id="3.40.50.300">
    <property type="entry name" value="P-loop containing nucleotide triphosphate hydrolases"/>
    <property type="match status" value="1"/>
</dbReference>
<organism evidence="6 7">
    <name type="scientific">Noviherbaspirillum suwonense</name>
    <dbReference type="NCBI Taxonomy" id="1224511"/>
    <lineage>
        <taxon>Bacteria</taxon>
        <taxon>Pseudomonadati</taxon>
        <taxon>Pseudomonadota</taxon>
        <taxon>Betaproteobacteria</taxon>
        <taxon>Burkholderiales</taxon>
        <taxon>Oxalobacteraceae</taxon>
        <taxon>Noviherbaspirillum</taxon>
    </lineage>
</organism>
<dbReference type="CDD" id="cd03219">
    <property type="entry name" value="ABC_Mj1267_LivG_branched"/>
    <property type="match status" value="1"/>
</dbReference>
<dbReference type="SUPFAM" id="SSF52540">
    <property type="entry name" value="P-loop containing nucleoside triphosphate hydrolases"/>
    <property type="match status" value="1"/>
</dbReference>
<accession>A0ABY1Q6J0</accession>
<dbReference type="InterPro" id="IPR003593">
    <property type="entry name" value="AAA+_ATPase"/>
</dbReference>
<keyword evidence="2" id="KW-0472">Membrane</keyword>
<dbReference type="PROSITE" id="PS50893">
    <property type="entry name" value="ABC_TRANSPORTER_2"/>
    <property type="match status" value="1"/>
</dbReference>
<gene>
    <name evidence="6" type="ORF">SAMN06295970_107139</name>
</gene>
<dbReference type="SMART" id="SM00382">
    <property type="entry name" value="AAA"/>
    <property type="match status" value="1"/>
</dbReference>
<keyword evidence="7" id="KW-1185">Reference proteome</keyword>
<keyword evidence="3" id="KW-0547">Nucleotide-binding</keyword>
<evidence type="ECO:0000256" key="1">
    <source>
        <dbReference type="ARBA" id="ARBA00022448"/>
    </source>
</evidence>
<dbReference type="EMBL" id="FXUL01000007">
    <property type="protein sequence ID" value="SMP61316.1"/>
    <property type="molecule type" value="Genomic_DNA"/>
</dbReference>
<dbReference type="RefSeq" id="WP_283442462.1">
    <property type="nucleotide sequence ID" value="NZ_FXUL01000007.1"/>
</dbReference>
<evidence type="ECO:0000259" key="5">
    <source>
        <dbReference type="PROSITE" id="PS50893"/>
    </source>
</evidence>
<dbReference type="Proteomes" id="UP001158049">
    <property type="component" value="Unassembled WGS sequence"/>
</dbReference>
<dbReference type="GO" id="GO:0005524">
    <property type="term" value="F:ATP binding"/>
    <property type="evidence" value="ECO:0007669"/>
    <property type="project" value="UniProtKB-KW"/>
</dbReference>